<keyword evidence="4 7" id="KW-0732">Signal</keyword>
<dbReference type="PROSITE" id="PS51779">
    <property type="entry name" value="POTRA"/>
    <property type="match status" value="1"/>
</dbReference>
<dbReference type="Gene3D" id="3.10.20.310">
    <property type="entry name" value="membrane protein fhac"/>
    <property type="match status" value="2"/>
</dbReference>
<keyword evidence="6" id="KW-0998">Cell outer membrane</keyword>
<evidence type="ECO:0000256" key="4">
    <source>
        <dbReference type="ARBA" id="ARBA00022729"/>
    </source>
</evidence>
<reference evidence="9" key="1">
    <citation type="submission" date="2017-08" db="EMBL/GenBank/DDBJ databases">
        <authorList>
            <person name="Imhoff J.F."/>
            <person name="Rahn T."/>
            <person name="Kuenzel S."/>
            <person name="Neulinger S.C."/>
        </authorList>
    </citation>
    <scope>NUCLEOTIDE SEQUENCE</scope>
    <source>
        <strain evidence="9">IM 151</strain>
    </source>
</reference>
<evidence type="ECO:0000256" key="2">
    <source>
        <dbReference type="ARBA" id="ARBA00022452"/>
    </source>
</evidence>
<dbReference type="Pfam" id="PF01103">
    <property type="entry name" value="Omp85"/>
    <property type="match status" value="1"/>
</dbReference>
<dbReference type="PANTHER" id="PTHR12815">
    <property type="entry name" value="SORTING AND ASSEMBLY MACHINERY SAMM50 PROTEIN FAMILY MEMBER"/>
    <property type="match status" value="1"/>
</dbReference>
<evidence type="ECO:0000313" key="9">
    <source>
        <dbReference type="EMBL" id="MBK1715963.1"/>
    </source>
</evidence>
<dbReference type="InterPro" id="IPR000184">
    <property type="entry name" value="Bac_surfAg_D15"/>
</dbReference>
<dbReference type="InterPro" id="IPR034746">
    <property type="entry name" value="POTRA"/>
</dbReference>
<dbReference type="EMBL" id="NRRU01000189">
    <property type="protein sequence ID" value="MBK1715963.1"/>
    <property type="molecule type" value="Genomic_DNA"/>
</dbReference>
<keyword evidence="3" id="KW-0812">Transmembrane</keyword>
<evidence type="ECO:0000256" key="3">
    <source>
        <dbReference type="ARBA" id="ARBA00022692"/>
    </source>
</evidence>
<evidence type="ECO:0000259" key="8">
    <source>
        <dbReference type="PROSITE" id="PS51779"/>
    </source>
</evidence>
<evidence type="ECO:0000256" key="1">
    <source>
        <dbReference type="ARBA" id="ARBA00004370"/>
    </source>
</evidence>
<dbReference type="Proteomes" id="UP001041814">
    <property type="component" value="Unassembled WGS sequence"/>
</dbReference>
<feature type="domain" description="POTRA" evidence="8">
    <location>
        <begin position="233"/>
        <end position="307"/>
    </location>
</feature>
<dbReference type="RefSeq" id="WP_200380377.1">
    <property type="nucleotide sequence ID" value="NZ_NRRU01000189.1"/>
</dbReference>
<name>A0ABS1E2L6_RUBGE</name>
<organism evidence="9 10">
    <name type="scientific">Rubrivivax gelatinosus</name>
    <name type="common">Rhodocyclus gelatinosus</name>
    <name type="synonym">Rhodopseudomonas gelatinosa</name>
    <dbReference type="NCBI Taxonomy" id="28068"/>
    <lineage>
        <taxon>Bacteria</taxon>
        <taxon>Pseudomonadati</taxon>
        <taxon>Pseudomonadota</taxon>
        <taxon>Betaproteobacteria</taxon>
        <taxon>Burkholderiales</taxon>
        <taxon>Sphaerotilaceae</taxon>
        <taxon>Rubrivivax</taxon>
    </lineage>
</organism>
<evidence type="ECO:0000313" key="10">
    <source>
        <dbReference type="Proteomes" id="UP001041814"/>
    </source>
</evidence>
<reference evidence="9" key="2">
    <citation type="journal article" date="2020" name="Microorganisms">
        <title>Osmotic Adaptation and Compatible Solute Biosynthesis of Phototrophic Bacteria as Revealed from Genome Analyses.</title>
        <authorList>
            <person name="Imhoff J.F."/>
            <person name="Rahn T."/>
            <person name="Kunzel S."/>
            <person name="Keller A."/>
            <person name="Neulinger S.C."/>
        </authorList>
    </citation>
    <scope>NUCLEOTIDE SEQUENCE</scope>
    <source>
        <strain evidence="9">IM 151</strain>
    </source>
</reference>
<comment type="subcellular location">
    <subcellularLocation>
        <location evidence="1">Membrane</location>
    </subcellularLocation>
</comment>
<comment type="caution">
    <text evidence="9">The sequence shown here is derived from an EMBL/GenBank/DDBJ whole genome shotgun (WGS) entry which is preliminary data.</text>
</comment>
<evidence type="ECO:0000256" key="5">
    <source>
        <dbReference type="ARBA" id="ARBA00023136"/>
    </source>
</evidence>
<dbReference type="Gene3D" id="2.40.160.50">
    <property type="entry name" value="membrane protein fhac: a member of the omp85/tpsb transporter family"/>
    <property type="match status" value="1"/>
</dbReference>
<evidence type="ECO:0000256" key="7">
    <source>
        <dbReference type="SAM" id="SignalP"/>
    </source>
</evidence>
<feature type="chain" id="PRO_5046424131" evidence="7">
    <location>
        <begin position="27"/>
        <end position="619"/>
    </location>
</feature>
<dbReference type="PROSITE" id="PS51257">
    <property type="entry name" value="PROKAR_LIPOPROTEIN"/>
    <property type="match status" value="1"/>
</dbReference>
<keyword evidence="10" id="KW-1185">Reference proteome</keyword>
<keyword evidence="5" id="KW-0472">Membrane</keyword>
<accession>A0ABS1E2L6</accession>
<dbReference type="InterPro" id="IPR039910">
    <property type="entry name" value="D15-like"/>
</dbReference>
<keyword evidence="2" id="KW-1134">Transmembrane beta strand</keyword>
<protein>
    <submittedName>
        <fullName evidence="9">Outer membrane protein assembly factor</fullName>
    </submittedName>
</protein>
<sequence length="619" mass="66839">MIRTAATLACCLPCVLLVGCAGLARDAAPGAPADTTPQTLEAAASTAANAGPVLELRVIAPDEVRALLEQSLDLARLPALAGDRTLPQREIDRLVAAAPEQVRSLVETEGFFTPEIVVEQLPGSPPVVEVRVETGPRARVRQLKIEIQGALAEALARGDAGAADSDEALRDNWPLDSGEPFRNAEWTSAKRAALARLRAQGYARAEWVSTLARVDASAHVVDLELVADSGPLFRTGGLRIRGLKTHDEATVRNIANFRPGTPATEQLLLDFQERLQRSGLFNSASVQLDARAEDPAQATITVRLSERELQEATFGIGVSSEVGLRGTVEHVHRRVFGQALTARNNFELGSVRRSWTGELSTHTLPGLYRNLVSGTAERIESSTDIVSSVRLRLGRAQESPRIDRLIFVEAERSLRELDDGTRTDSDALSLHYHGIWRDVDNVLLPTEGLVFSGQIGGGRARSDPGGTGPFVRAYGRMVAYRPIGGWFGQARLEFGQVFARQDVLPPDSLLFRAGGDGSVRGYEYRSLAPTENDIVSGGKVLATASVELAHPLLERMPQLWGAVFVDAGRAAERWQDYEPAVGYGVGLRYRSPIGPLSLDVARGQETGSVRLHLSVGVTF</sequence>
<gene>
    <name evidence="9" type="ORF">CKO43_24775</name>
</gene>
<evidence type="ECO:0000256" key="6">
    <source>
        <dbReference type="ARBA" id="ARBA00023237"/>
    </source>
</evidence>
<feature type="signal peptide" evidence="7">
    <location>
        <begin position="1"/>
        <end position="26"/>
    </location>
</feature>
<dbReference type="PANTHER" id="PTHR12815:SF47">
    <property type="entry name" value="TRANSLOCATION AND ASSEMBLY MODULE SUBUNIT TAMA"/>
    <property type="match status" value="1"/>
</dbReference>
<proteinExistence type="predicted"/>